<dbReference type="Pfam" id="PF00804">
    <property type="entry name" value="Syntaxin"/>
    <property type="match status" value="1"/>
</dbReference>
<reference evidence="9" key="1">
    <citation type="submission" date="2022-08" db="EMBL/GenBank/DDBJ databases">
        <title>Novel sulphate-reducing endosymbionts in the free-living metamonad Anaeramoeba.</title>
        <authorList>
            <person name="Jerlstrom-Hultqvist J."/>
            <person name="Cepicka I."/>
            <person name="Gallot-Lavallee L."/>
            <person name="Salas-Leiva D."/>
            <person name="Curtis B.A."/>
            <person name="Zahonova K."/>
            <person name="Pipaliya S."/>
            <person name="Dacks J."/>
            <person name="Roger A.J."/>
        </authorList>
    </citation>
    <scope>NUCLEOTIDE SEQUENCE</scope>
    <source>
        <strain evidence="9">Busselton2</strain>
    </source>
</reference>
<dbReference type="GO" id="GO:0000149">
    <property type="term" value="F:SNARE binding"/>
    <property type="evidence" value="ECO:0007669"/>
    <property type="project" value="TreeGrafter"/>
</dbReference>
<dbReference type="InterPro" id="IPR045242">
    <property type="entry name" value="Syntaxin"/>
</dbReference>
<proteinExistence type="inferred from homology"/>
<evidence type="ECO:0000256" key="1">
    <source>
        <dbReference type="ARBA" id="ARBA00004211"/>
    </source>
</evidence>
<dbReference type="Gene3D" id="1.20.5.110">
    <property type="match status" value="1"/>
</dbReference>
<dbReference type="Pfam" id="PF05739">
    <property type="entry name" value="SNARE"/>
    <property type="match status" value="1"/>
</dbReference>
<evidence type="ECO:0000256" key="7">
    <source>
        <dbReference type="SAM" id="Phobius"/>
    </source>
</evidence>
<feature type="transmembrane region" description="Helical" evidence="7">
    <location>
        <begin position="305"/>
        <end position="329"/>
    </location>
</feature>
<gene>
    <name evidence="9" type="ORF">M0812_13985</name>
</gene>
<organism evidence="9 10">
    <name type="scientific">Anaeramoeba flamelloides</name>
    <dbReference type="NCBI Taxonomy" id="1746091"/>
    <lineage>
        <taxon>Eukaryota</taxon>
        <taxon>Metamonada</taxon>
        <taxon>Anaeramoebidae</taxon>
        <taxon>Anaeramoeba</taxon>
    </lineage>
</organism>
<dbReference type="Proteomes" id="UP001146793">
    <property type="component" value="Unassembled WGS sequence"/>
</dbReference>
<comment type="subcellular location">
    <subcellularLocation>
        <location evidence="1">Membrane</location>
        <topology evidence="1">Single-pass type IV membrane protein</topology>
    </subcellularLocation>
</comment>
<keyword evidence="5 7" id="KW-0472">Membrane</keyword>
<keyword evidence="3 7" id="KW-0812">Transmembrane</keyword>
<dbReference type="GO" id="GO:0005886">
    <property type="term" value="C:plasma membrane"/>
    <property type="evidence" value="ECO:0007669"/>
    <property type="project" value="TreeGrafter"/>
</dbReference>
<dbReference type="GO" id="GO:0012505">
    <property type="term" value="C:endomembrane system"/>
    <property type="evidence" value="ECO:0007669"/>
    <property type="project" value="TreeGrafter"/>
</dbReference>
<dbReference type="InterPro" id="IPR006011">
    <property type="entry name" value="Syntaxin_N"/>
</dbReference>
<dbReference type="GO" id="GO:0006886">
    <property type="term" value="P:intracellular protein transport"/>
    <property type="evidence" value="ECO:0007669"/>
    <property type="project" value="TreeGrafter"/>
</dbReference>
<evidence type="ECO:0000259" key="8">
    <source>
        <dbReference type="PROSITE" id="PS50192"/>
    </source>
</evidence>
<dbReference type="SMART" id="SM00503">
    <property type="entry name" value="SynN"/>
    <property type="match status" value="1"/>
</dbReference>
<evidence type="ECO:0000256" key="6">
    <source>
        <dbReference type="SAM" id="MobiDB-lite"/>
    </source>
</evidence>
<comment type="similarity">
    <text evidence="2">Belongs to the syntaxin family.</text>
</comment>
<evidence type="ECO:0000256" key="3">
    <source>
        <dbReference type="ARBA" id="ARBA00022692"/>
    </source>
</evidence>
<comment type="caution">
    <text evidence="9">The sequence shown here is derived from an EMBL/GenBank/DDBJ whole genome shotgun (WGS) entry which is preliminary data.</text>
</comment>
<dbReference type="PANTHER" id="PTHR19957:SF307">
    <property type="entry name" value="PROTEIN SSO1-RELATED"/>
    <property type="match status" value="1"/>
</dbReference>
<dbReference type="GO" id="GO:0048278">
    <property type="term" value="P:vesicle docking"/>
    <property type="evidence" value="ECO:0007669"/>
    <property type="project" value="TreeGrafter"/>
</dbReference>
<evidence type="ECO:0000256" key="5">
    <source>
        <dbReference type="ARBA" id="ARBA00023136"/>
    </source>
</evidence>
<protein>
    <submittedName>
        <fullName evidence="9">Syntaxin-132</fullName>
    </submittedName>
</protein>
<dbReference type="InterPro" id="IPR000727">
    <property type="entry name" value="T_SNARE_dom"/>
</dbReference>
<dbReference type="GO" id="GO:0031201">
    <property type="term" value="C:SNARE complex"/>
    <property type="evidence" value="ECO:0007669"/>
    <property type="project" value="TreeGrafter"/>
</dbReference>
<dbReference type="GO" id="GO:0005484">
    <property type="term" value="F:SNAP receptor activity"/>
    <property type="evidence" value="ECO:0007669"/>
    <property type="project" value="TreeGrafter"/>
</dbReference>
<evidence type="ECO:0000313" key="10">
    <source>
        <dbReference type="Proteomes" id="UP001146793"/>
    </source>
</evidence>
<dbReference type="CDD" id="cd15848">
    <property type="entry name" value="SNARE_syntaxin1-like"/>
    <property type="match status" value="1"/>
</dbReference>
<evidence type="ECO:0000256" key="4">
    <source>
        <dbReference type="ARBA" id="ARBA00022989"/>
    </source>
</evidence>
<dbReference type="Gene3D" id="1.20.58.70">
    <property type="match status" value="1"/>
</dbReference>
<dbReference type="InterPro" id="IPR010989">
    <property type="entry name" value="SNARE"/>
</dbReference>
<evidence type="ECO:0000313" key="9">
    <source>
        <dbReference type="EMBL" id="KAJ3441965.1"/>
    </source>
</evidence>
<dbReference type="AlphaFoldDB" id="A0AAV7ZKZ8"/>
<feature type="region of interest" description="Disordered" evidence="6">
    <location>
        <begin position="26"/>
        <end position="67"/>
    </location>
</feature>
<dbReference type="SMART" id="SM00397">
    <property type="entry name" value="t_SNARE"/>
    <property type="match status" value="1"/>
</dbReference>
<sequence length="330" mass="37760">MNDLLSKINKDSSLISENSDLSVSLSINDSDDDQTLIHKNQNNNDDRAEIDPSEHELSSESETSHDLNQFMLKANETKKKLRKMDNLIDDFEKAGESSLSAKRLKKTEEYSEEMKQILTTIDSKTTELKTILDELSQETNQTSKQYGDGLANIRIKQNNTEQLRTQFCQLLFKLSGVESNFQKRFREKIARQSKIVGLELSEDQIDTLAEKGASSQQIFFQANTHKQAKDVLATIESTHSAIIQLEVSINQIHEMFRDMAILVHMQSEKIDMILENVGNSKNYIEQGVVELQKAKKSQRKYRSKLCWIFIFVFVMIVLVVVLSVVFSVIN</sequence>
<feature type="domain" description="T-SNARE coiled-coil homology" evidence="8">
    <location>
        <begin position="232"/>
        <end position="294"/>
    </location>
</feature>
<feature type="compositionally biased region" description="Basic and acidic residues" evidence="6">
    <location>
        <begin position="44"/>
        <end position="65"/>
    </location>
</feature>
<accession>A0AAV7ZKZ8</accession>
<dbReference type="SUPFAM" id="SSF47661">
    <property type="entry name" value="t-snare proteins"/>
    <property type="match status" value="1"/>
</dbReference>
<dbReference type="EMBL" id="JANTQA010000029">
    <property type="protein sequence ID" value="KAJ3441965.1"/>
    <property type="molecule type" value="Genomic_DNA"/>
</dbReference>
<dbReference type="PROSITE" id="PS50192">
    <property type="entry name" value="T_SNARE"/>
    <property type="match status" value="1"/>
</dbReference>
<evidence type="ECO:0000256" key="2">
    <source>
        <dbReference type="ARBA" id="ARBA00009063"/>
    </source>
</evidence>
<dbReference type="GO" id="GO:0006887">
    <property type="term" value="P:exocytosis"/>
    <property type="evidence" value="ECO:0007669"/>
    <property type="project" value="TreeGrafter"/>
</dbReference>
<dbReference type="PANTHER" id="PTHR19957">
    <property type="entry name" value="SYNTAXIN"/>
    <property type="match status" value="1"/>
</dbReference>
<keyword evidence="4 7" id="KW-1133">Transmembrane helix</keyword>
<name>A0AAV7ZKZ8_9EUKA</name>
<dbReference type="GO" id="GO:0006906">
    <property type="term" value="P:vesicle fusion"/>
    <property type="evidence" value="ECO:0007669"/>
    <property type="project" value="TreeGrafter"/>
</dbReference>